<accession>A0A8S9HH57</accession>
<sequence>MKKETVLPNSRLPHSSIEKMLIALMSVELSEKHQSFRSPKVSAERRADRRAIASAIRGELIRSFVVAPCVIREPVESVKIQASSALFD</sequence>
<evidence type="ECO:0000313" key="2">
    <source>
        <dbReference type="Proteomes" id="UP000712281"/>
    </source>
</evidence>
<evidence type="ECO:0000313" key="1">
    <source>
        <dbReference type="EMBL" id="KAF2557735.1"/>
    </source>
</evidence>
<gene>
    <name evidence="1" type="ORF">F2Q68_00017943</name>
</gene>
<name>A0A8S9HH57_BRACR</name>
<dbReference type="Proteomes" id="UP000712281">
    <property type="component" value="Unassembled WGS sequence"/>
</dbReference>
<comment type="caution">
    <text evidence="1">The sequence shown here is derived from an EMBL/GenBank/DDBJ whole genome shotgun (WGS) entry which is preliminary data.</text>
</comment>
<organism evidence="1 2">
    <name type="scientific">Brassica cretica</name>
    <name type="common">Mustard</name>
    <dbReference type="NCBI Taxonomy" id="69181"/>
    <lineage>
        <taxon>Eukaryota</taxon>
        <taxon>Viridiplantae</taxon>
        <taxon>Streptophyta</taxon>
        <taxon>Embryophyta</taxon>
        <taxon>Tracheophyta</taxon>
        <taxon>Spermatophyta</taxon>
        <taxon>Magnoliopsida</taxon>
        <taxon>eudicotyledons</taxon>
        <taxon>Gunneridae</taxon>
        <taxon>Pentapetalae</taxon>
        <taxon>rosids</taxon>
        <taxon>malvids</taxon>
        <taxon>Brassicales</taxon>
        <taxon>Brassicaceae</taxon>
        <taxon>Brassiceae</taxon>
        <taxon>Brassica</taxon>
    </lineage>
</organism>
<dbReference type="AlphaFoldDB" id="A0A8S9HH57"/>
<proteinExistence type="predicted"/>
<dbReference type="EMBL" id="QGKW02001940">
    <property type="protein sequence ID" value="KAF2557735.1"/>
    <property type="molecule type" value="Genomic_DNA"/>
</dbReference>
<protein>
    <submittedName>
        <fullName evidence="1">Uncharacterized protein</fullName>
    </submittedName>
</protein>
<reference evidence="1" key="1">
    <citation type="submission" date="2019-12" db="EMBL/GenBank/DDBJ databases">
        <title>Genome sequencing and annotation of Brassica cretica.</title>
        <authorList>
            <person name="Studholme D.J."/>
            <person name="Sarris P.F."/>
        </authorList>
    </citation>
    <scope>NUCLEOTIDE SEQUENCE</scope>
    <source>
        <strain evidence="1">PFS-001/15</strain>
        <tissue evidence="1">Leaf</tissue>
    </source>
</reference>